<evidence type="ECO:0000259" key="11">
    <source>
        <dbReference type="Pfam" id="PF00520"/>
    </source>
</evidence>
<feature type="transmembrane region" description="Helical" evidence="9">
    <location>
        <begin position="1043"/>
        <end position="1069"/>
    </location>
</feature>
<dbReference type="InterPro" id="IPR001696">
    <property type="entry name" value="Na_channel_asu"/>
</dbReference>
<evidence type="ECO:0000259" key="12">
    <source>
        <dbReference type="Pfam" id="PF06512"/>
    </source>
</evidence>
<name>A0ABM3WAZ2_ERIEU</name>
<keyword evidence="2" id="KW-1003">Cell membrane</keyword>
<feature type="compositionally biased region" description="Polar residues" evidence="10">
    <location>
        <begin position="698"/>
        <end position="714"/>
    </location>
</feature>
<evidence type="ECO:0000256" key="4">
    <source>
        <dbReference type="ARBA" id="ARBA00022737"/>
    </source>
</evidence>
<comment type="function">
    <text evidence="9">Mediates the voltage-dependent sodium ion permeability of excitable membranes. Assuming opened or closed conformations in response to the voltage difference across the membrane, the protein forms a sodium-selective channel through which Na(+) ions may pass in accordance with their electrochemical gradient.</text>
</comment>
<dbReference type="Gene3D" id="1.20.120.350">
    <property type="entry name" value="Voltage-gated potassium channels. Chain C"/>
    <property type="match status" value="4"/>
</dbReference>
<keyword evidence="3 9" id="KW-0812">Transmembrane</keyword>
<dbReference type="PRINTS" id="PR00170">
    <property type="entry name" value="NACHANNEL"/>
</dbReference>
<feature type="transmembrane region" description="Helical" evidence="9">
    <location>
        <begin position="385"/>
        <end position="403"/>
    </location>
</feature>
<proteinExistence type="inferred from homology"/>
<feature type="transmembrane region" description="Helical" evidence="9">
    <location>
        <begin position="807"/>
        <end position="826"/>
    </location>
</feature>
<dbReference type="InterPro" id="IPR043203">
    <property type="entry name" value="VGCC_Ca_Na"/>
</dbReference>
<keyword evidence="5 9" id="KW-1133">Transmembrane helix</keyword>
<comment type="caution">
    <text evidence="9">Lacks conserved residue(s) required for the propagation of feature annotation.</text>
</comment>
<keyword evidence="9" id="KW-0406">Ion transport</keyword>
<feature type="transmembrane region" description="Helical" evidence="9">
    <location>
        <begin position="248"/>
        <end position="272"/>
    </location>
</feature>
<keyword evidence="9" id="KW-0851">Voltage-gated channel</keyword>
<evidence type="ECO:0000256" key="6">
    <source>
        <dbReference type="ARBA" id="ARBA00023136"/>
    </source>
</evidence>
<keyword evidence="7" id="KW-1015">Disulfide bond</keyword>
<keyword evidence="6 9" id="KW-0472">Membrane</keyword>
<feature type="transmembrane region" description="Helical" evidence="9">
    <location>
        <begin position="22"/>
        <end position="40"/>
    </location>
</feature>
<evidence type="ECO:0000256" key="5">
    <source>
        <dbReference type="ARBA" id="ARBA00022989"/>
    </source>
</evidence>
<feature type="transmembrane region" description="Helical" evidence="9">
    <location>
        <begin position="847"/>
        <end position="866"/>
    </location>
</feature>
<feature type="domain" description="Sodium ion transport-associated" evidence="12">
    <location>
        <begin position="623"/>
        <end position="800"/>
    </location>
</feature>
<dbReference type="Pfam" id="PF06512">
    <property type="entry name" value="Na_trans_assoc"/>
    <property type="match status" value="1"/>
</dbReference>
<dbReference type="InterPro" id="IPR058542">
    <property type="entry name" value="IQ_SCN5A_C"/>
</dbReference>
<dbReference type="PANTHER" id="PTHR10037:SF14">
    <property type="entry name" value="SODIUM CHANNEL PROTEIN"/>
    <property type="match status" value="1"/>
</dbReference>
<comment type="catalytic activity">
    <reaction evidence="8">
        <text>Na(+)(in) = Na(+)(out)</text>
        <dbReference type="Rhea" id="RHEA:34963"/>
        <dbReference type="ChEBI" id="CHEBI:29101"/>
    </reaction>
</comment>
<feature type="transmembrane region" description="Helical" evidence="9">
    <location>
        <begin position="932"/>
        <end position="954"/>
    </location>
</feature>
<dbReference type="CDD" id="cd13433">
    <property type="entry name" value="Na_channel_gate"/>
    <property type="match status" value="1"/>
</dbReference>
<feature type="region of interest" description="Disordered" evidence="10">
    <location>
        <begin position="685"/>
        <end position="750"/>
    </location>
</feature>
<feature type="domain" description="Ion transport" evidence="11">
    <location>
        <begin position="385"/>
        <end position="609"/>
    </location>
</feature>
<evidence type="ECO:0000259" key="13">
    <source>
        <dbReference type="Pfam" id="PF24609"/>
    </source>
</evidence>
<feature type="transmembrane region" description="Helical" evidence="9">
    <location>
        <begin position="1342"/>
        <end position="1370"/>
    </location>
</feature>
<feature type="transmembrane region" description="Helical" evidence="9">
    <location>
        <begin position="463"/>
        <end position="483"/>
    </location>
</feature>
<comment type="similarity">
    <text evidence="9">Belongs to the sodium channel (TC 1.A.1.10) family.</text>
</comment>
<evidence type="ECO:0000256" key="10">
    <source>
        <dbReference type="SAM" id="MobiDB-lite"/>
    </source>
</evidence>
<dbReference type="Proteomes" id="UP001652624">
    <property type="component" value="Chromosome 18"/>
</dbReference>
<dbReference type="Pfam" id="PF00520">
    <property type="entry name" value="Ion_trans"/>
    <property type="match status" value="4"/>
</dbReference>
<dbReference type="Gene3D" id="1.20.5.1190">
    <property type="entry name" value="iswi atpase"/>
    <property type="match status" value="1"/>
</dbReference>
<dbReference type="Gene3D" id="1.10.238.10">
    <property type="entry name" value="EF-hand"/>
    <property type="match status" value="1"/>
</dbReference>
<feature type="domain" description="SCN5A-like C-terminal IQ motif" evidence="13">
    <location>
        <begin position="1487"/>
        <end position="1519"/>
    </location>
</feature>
<evidence type="ECO:0000256" key="1">
    <source>
        <dbReference type="ARBA" id="ARBA00004651"/>
    </source>
</evidence>
<gene>
    <name evidence="15" type="primary">SCN7A</name>
</gene>
<evidence type="ECO:0000256" key="3">
    <source>
        <dbReference type="ARBA" id="ARBA00022692"/>
    </source>
</evidence>
<evidence type="ECO:0000256" key="7">
    <source>
        <dbReference type="ARBA" id="ARBA00023157"/>
    </source>
</evidence>
<dbReference type="Gene3D" id="1.10.287.70">
    <property type="match status" value="4"/>
</dbReference>
<dbReference type="InterPro" id="IPR010526">
    <property type="entry name" value="Na_trans_assoc_dom"/>
</dbReference>
<feature type="transmembrane region" description="Helical" evidence="9">
    <location>
        <begin position="1158"/>
        <end position="1179"/>
    </location>
</feature>
<keyword evidence="9" id="KW-0739">Sodium transport</keyword>
<feature type="transmembrane region" description="Helical" evidence="9">
    <location>
        <begin position="1186"/>
        <end position="1210"/>
    </location>
</feature>
<feature type="transmembrane region" description="Helical" evidence="9">
    <location>
        <begin position="415"/>
        <end position="437"/>
    </location>
</feature>
<comment type="subcellular location">
    <subcellularLocation>
        <location evidence="1 9">Cell membrane</location>
        <topology evidence="1 9">Multi-pass membrane protein</topology>
    </subcellularLocation>
</comment>
<feature type="transmembrane region" description="Helical" evidence="9">
    <location>
        <begin position="1243"/>
        <end position="1267"/>
    </location>
</feature>
<keyword evidence="4" id="KW-0677">Repeat</keyword>
<dbReference type="PANTHER" id="PTHR10037">
    <property type="entry name" value="VOLTAGE-GATED CATION CHANNEL CALCIUM AND SODIUM"/>
    <property type="match status" value="1"/>
</dbReference>
<organism evidence="14 15">
    <name type="scientific">Erinaceus europaeus</name>
    <name type="common">Western European hedgehog</name>
    <dbReference type="NCBI Taxonomy" id="9365"/>
    <lineage>
        <taxon>Eukaryota</taxon>
        <taxon>Metazoa</taxon>
        <taxon>Chordata</taxon>
        <taxon>Craniata</taxon>
        <taxon>Vertebrata</taxon>
        <taxon>Euteleostomi</taxon>
        <taxon>Mammalia</taxon>
        <taxon>Eutheria</taxon>
        <taxon>Laurasiatheria</taxon>
        <taxon>Eulipotyphla</taxon>
        <taxon>Erinaceidae</taxon>
        <taxon>Erinaceinae</taxon>
        <taxon>Erinaceus</taxon>
    </lineage>
</organism>
<feature type="transmembrane region" description="Helical" evidence="9">
    <location>
        <begin position="1295"/>
        <end position="1315"/>
    </location>
</feature>
<feature type="transmembrane region" description="Helical" evidence="9">
    <location>
        <begin position="504"/>
        <end position="523"/>
    </location>
</feature>
<evidence type="ECO:0000256" key="8">
    <source>
        <dbReference type="ARBA" id="ARBA00036239"/>
    </source>
</evidence>
<evidence type="ECO:0000256" key="2">
    <source>
        <dbReference type="ARBA" id="ARBA00022475"/>
    </source>
</evidence>
<keyword evidence="9" id="KW-0915">Sodium</keyword>
<feature type="domain" description="Ion transport" evidence="11">
    <location>
        <begin position="807"/>
        <end position="1073"/>
    </location>
</feature>
<dbReference type="SUPFAM" id="SSF81324">
    <property type="entry name" value="Voltage-gated potassium channels"/>
    <property type="match status" value="4"/>
</dbReference>
<reference evidence="15" key="1">
    <citation type="submission" date="2025-08" db="UniProtKB">
        <authorList>
            <consortium name="RefSeq"/>
        </authorList>
    </citation>
    <scope>IDENTIFICATION</scope>
</reference>
<keyword evidence="9 15" id="KW-0407">Ion channel</keyword>
<dbReference type="GeneID" id="103128489"/>
<dbReference type="RefSeq" id="XP_060033753.1">
    <property type="nucleotide sequence ID" value="XM_060177770.1"/>
</dbReference>
<feature type="transmembrane region" description="Helical" evidence="9">
    <location>
        <begin position="119"/>
        <end position="139"/>
    </location>
</feature>
<sequence length="1551" mass="178448">MSMLIIVLTDCLFMSMSNMPEWGAVLQTAFLGIYIFEIFLKMIARGIWAGSFYFFGDPWNWLDFIVTLLELIARFPPQSFFSVVIAVRSLRSLKIIPLTQGLKSCLGILTHCLKKLSGVIMLTLFYLSVFSLIGMGFFMGNLKHKCLRWPQENETDIHHNKSGTPSYIPEADNFYFLEGESSALLCGNRTDAGQCPEGYVCVKAGLNPDDGYTNFDNFGWALLALFRLMTQDFPEALYHQILYASGKIYMIFFVVISFWFAFYLASLFLGIIAKAYEEEKQKAAEKAKNIEPKFQQTFKELQEGDEAAETKNTQIEMKKRSPTSMTTTMDMSGDTTLRHEEGIEKPRKKCPLFWYKFAKSFLIWNCCPCWLKLKDFVHKIVMDPFADLFLVMCIILNIYFLALEHYPMTVETSNVLSIGNLVFIGIFTAEMIFKVIAMHPYEYFQIGWNIFDSLIVFQGLTELYLANIFGLSAFRILRLLRIFKLGKYWKTFNILMLTLHKSLVALKNLVLLFFVFMFFFTVVGQKLFASSYIENVCHIKKDCELPRWHMHDFLHTYLVVFRVLCGEWIETLWDCFKVAGEFSCFPFYMMVILIGNFLVIYLFLALVNSFSLYKTTLVEETPEAKNLQRAMAKIKNGINYMLSKLFCKTPNVSKEKMDNVNEMCFKENISDHTLSELSNTQIFLQDKEKSSDTERNTMMENESQSLIPSPSVSETVPIASGESDIENLDNKEIQSKSADGSSREKVKQSSSSECSTVDIISEEIIYEHEKLKHHKKDYGPDQISKASRKGKMWKNIRKTCCKIVENSFFKCFIGIITLISTAALAFEDIYIDQRKTIKILLEYADMIFAYIFILEMLLKLVAYGFKAYFKNGWYRLDFMVVIVFCLNLIGKSREELKPLASIKFLRGLRVLSQFEKMKVVVRALIKTTLPTLNVFLFGLMIWLTFSIMGVNLFAGKFYRCFGPESEDVFPLPEVLNRSDCESLALNESFSWKKIQVNFDNVGNGFLALLQVATFNGWLDVMYSAIDSIDVDIQPRYEHNFYMYFYFINFVILGLFLPLSMLIGAIVASFNKYKISSNIFITVGQKKHYRVLKKMMCEDSQKPMPRPGNKFQGLIFDMVTSQAFNIIILVLICVQAIVMMTESDEQSTSMVLAQSWIDLILVILYTVECVLKLTAFRCLYFSSGWNIFDFVVVVSSLTGLLIPAMTGFYLIPPVLVQLIRLFRIFHILRPGKGPRFLHNLIHPLVLSLPALLNTILLLFLVMFVYAIFGMHNFAYVKKEFGINDVSNFETFGSSMLCLFQVTIFAGWDGMLLAIFYSKPDCDPEKINPGTQVRGDCGDPVVGIIYFVSYIFISWIIIVNMYIIIVMEYLYLDFKKKTKSLSEDDFRRFFQVWKRFDPDRTQYIDSSKLSDFAAALDPPLSIEKPNKGQLVAMDLPMAVGDRIHCLDILLAFTKRVMGKDGEVEKVLSEIESGFMSTNPFKITYEPITTTLKRKQEAVSATIIQRAYKSYRLRQNDKNTSDICMIDADRGVQTTKEDSYFDKVEENATIQSQI</sequence>
<feature type="transmembrane region" description="Helical" evidence="9">
    <location>
        <begin position="1113"/>
        <end position="1138"/>
    </location>
</feature>
<protein>
    <recommendedName>
        <fullName evidence="9">Sodium channel protein</fullName>
    </recommendedName>
</protein>
<evidence type="ECO:0000313" key="15">
    <source>
        <dbReference type="RefSeq" id="XP_060033753.1"/>
    </source>
</evidence>
<keyword evidence="9" id="KW-0894">Sodium channel</keyword>
<dbReference type="InterPro" id="IPR005821">
    <property type="entry name" value="Ion_trans_dom"/>
</dbReference>
<feature type="compositionally biased region" description="Basic and acidic residues" evidence="10">
    <location>
        <begin position="685"/>
        <end position="697"/>
    </location>
</feature>
<feature type="domain" description="Ion transport" evidence="11">
    <location>
        <begin position="1121"/>
        <end position="1367"/>
    </location>
</feature>
<feature type="domain" description="Ion transport" evidence="11">
    <location>
        <begin position="2"/>
        <end position="283"/>
    </location>
</feature>
<evidence type="ECO:0000313" key="14">
    <source>
        <dbReference type="Proteomes" id="UP001652624"/>
    </source>
</evidence>
<keyword evidence="14" id="KW-1185">Reference proteome</keyword>
<accession>A0ABM3WAZ2</accession>
<feature type="transmembrane region" description="Helical" evidence="9">
    <location>
        <begin position="585"/>
        <end position="607"/>
    </location>
</feature>
<dbReference type="InterPro" id="IPR027359">
    <property type="entry name" value="Volt_channel_dom_sf"/>
</dbReference>
<dbReference type="InterPro" id="IPR044564">
    <property type="entry name" value="Na_chnl_inactivation_gate"/>
</dbReference>
<dbReference type="GO" id="GO:0034220">
    <property type="term" value="P:monoatomic ion transmembrane transport"/>
    <property type="evidence" value="ECO:0007669"/>
    <property type="project" value="UniProtKB-KW"/>
</dbReference>
<evidence type="ECO:0000256" key="9">
    <source>
        <dbReference type="RuleBase" id="RU361132"/>
    </source>
</evidence>
<keyword evidence="9" id="KW-0813">Transport</keyword>
<dbReference type="Pfam" id="PF24609">
    <property type="entry name" value="IQ_SCN5A_C"/>
    <property type="match status" value="1"/>
</dbReference>